<dbReference type="Proteomes" id="UP001151752">
    <property type="component" value="Chromosome 5"/>
</dbReference>
<keyword evidence="2" id="KW-1185">Reference proteome</keyword>
<dbReference type="AlphaFoldDB" id="A0A9Q0SLF8"/>
<evidence type="ECO:0000313" key="2">
    <source>
        <dbReference type="Proteomes" id="UP001151752"/>
    </source>
</evidence>
<gene>
    <name evidence="1" type="ORF">OIU74_019800</name>
</gene>
<comment type="caution">
    <text evidence="1">The sequence shown here is derived from an EMBL/GenBank/DDBJ whole genome shotgun (WGS) entry which is preliminary data.</text>
</comment>
<sequence>MELECERSDSKYDIFFDERNGLQLTKEEGGDPEQQDSGTSCVGRMSVEENIDRLPAETCELSLSFTPSMSSCTAEERELWPTINDQQREYNSKTNFISIPEFEFGSNHVNLDLTICTGSPVL</sequence>
<name>A0A9Q0SLF8_9ROSI</name>
<reference evidence="1" key="2">
    <citation type="journal article" date="2023" name="Int. J. Mol. Sci.">
        <title>De Novo Assembly and Annotation of 11 Diverse Shrub Willow (Salix) Genomes Reveals Novel Gene Organization in Sex-Linked Regions.</title>
        <authorList>
            <person name="Hyden B."/>
            <person name="Feng K."/>
            <person name="Yates T.B."/>
            <person name="Jawdy S."/>
            <person name="Cereghino C."/>
            <person name="Smart L.B."/>
            <person name="Muchero W."/>
        </authorList>
    </citation>
    <scope>NUCLEOTIDE SEQUENCE</scope>
    <source>
        <tissue evidence="1">Shoot tip</tissue>
    </source>
</reference>
<organism evidence="1 2">
    <name type="scientific">Salix koriyanagi</name>
    <dbReference type="NCBI Taxonomy" id="2511006"/>
    <lineage>
        <taxon>Eukaryota</taxon>
        <taxon>Viridiplantae</taxon>
        <taxon>Streptophyta</taxon>
        <taxon>Embryophyta</taxon>
        <taxon>Tracheophyta</taxon>
        <taxon>Spermatophyta</taxon>
        <taxon>Magnoliopsida</taxon>
        <taxon>eudicotyledons</taxon>
        <taxon>Gunneridae</taxon>
        <taxon>Pentapetalae</taxon>
        <taxon>rosids</taxon>
        <taxon>fabids</taxon>
        <taxon>Malpighiales</taxon>
        <taxon>Salicaceae</taxon>
        <taxon>Saliceae</taxon>
        <taxon>Salix</taxon>
    </lineage>
</organism>
<accession>A0A9Q0SLF8</accession>
<proteinExistence type="predicted"/>
<reference evidence="1" key="1">
    <citation type="submission" date="2022-11" db="EMBL/GenBank/DDBJ databases">
        <authorList>
            <person name="Hyden B.L."/>
            <person name="Feng K."/>
            <person name="Yates T."/>
            <person name="Jawdy S."/>
            <person name="Smart L.B."/>
            <person name="Muchero W."/>
        </authorList>
    </citation>
    <scope>NUCLEOTIDE SEQUENCE</scope>
    <source>
        <tissue evidence="1">Shoot tip</tissue>
    </source>
</reference>
<evidence type="ECO:0000313" key="1">
    <source>
        <dbReference type="EMBL" id="KAJ6681390.1"/>
    </source>
</evidence>
<dbReference type="EMBL" id="JAPFFM010000020">
    <property type="protein sequence ID" value="KAJ6681390.1"/>
    <property type="molecule type" value="Genomic_DNA"/>
</dbReference>
<protein>
    <submittedName>
        <fullName evidence="1">Uncharacterized protein</fullName>
    </submittedName>
</protein>